<feature type="compositionally biased region" description="Basic and acidic residues" evidence="1">
    <location>
        <begin position="240"/>
        <end position="269"/>
    </location>
</feature>
<reference evidence="3 4" key="1">
    <citation type="journal article" date="2020" name="Microbiol. Resour. Announc.">
        <title>Draft Genome Sequence of a Cladosporium Species Isolated from the Mesophotic Ascidian Didemnum maculosum.</title>
        <authorList>
            <person name="Gioti A."/>
            <person name="Siaperas R."/>
            <person name="Nikolaivits E."/>
            <person name="Le Goff G."/>
            <person name="Ouazzani J."/>
            <person name="Kotoulas G."/>
            <person name="Topakas E."/>
        </authorList>
    </citation>
    <scope>NUCLEOTIDE SEQUENCE [LARGE SCALE GENOMIC DNA]</scope>
    <source>
        <strain evidence="3 4">TM138-S3</strain>
    </source>
</reference>
<dbReference type="PANTHER" id="PTHR22910:SF6">
    <property type="entry name" value="PROTEIN MGARP"/>
    <property type="match status" value="1"/>
</dbReference>
<feature type="compositionally biased region" description="Acidic residues" evidence="1">
    <location>
        <begin position="281"/>
        <end position="290"/>
    </location>
</feature>
<feature type="region of interest" description="Disordered" evidence="1">
    <location>
        <begin position="240"/>
        <end position="366"/>
    </location>
</feature>
<feature type="compositionally biased region" description="Basic and acidic residues" evidence="1">
    <location>
        <begin position="462"/>
        <end position="475"/>
    </location>
</feature>
<dbReference type="Pfam" id="PF00855">
    <property type="entry name" value="PWWP"/>
    <property type="match status" value="1"/>
</dbReference>
<dbReference type="InterPro" id="IPR026093">
    <property type="entry name" value="MGARP"/>
</dbReference>
<dbReference type="GeneID" id="96008540"/>
<gene>
    <name evidence="3" type="ORF">WHR41_07097</name>
</gene>
<feature type="compositionally biased region" description="Basic and acidic residues" evidence="1">
    <location>
        <begin position="520"/>
        <end position="554"/>
    </location>
</feature>
<accession>A0AB34KKJ2</accession>
<dbReference type="Gene3D" id="2.30.30.140">
    <property type="match status" value="1"/>
</dbReference>
<dbReference type="SMART" id="SM00293">
    <property type="entry name" value="PWWP"/>
    <property type="match status" value="1"/>
</dbReference>
<keyword evidence="4" id="KW-1185">Reference proteome</keyword>
<feature type="compositionally biased region" description="Basic and acidic residues" evidence="1">
    <location>
        <begin position="350"/>
        <end position="366"/>
    </location>
</feature>
<name>A0AB34KKJ2_9PEZI</name>
<protein>
    <recommendedName>
        <fullName evidence="2">PWWP domain-containing protein</fullName>
    </recommendedName>
</protein>
<feature type="compositionally biased region" description="Basic and acidic residues" evidence="1">
    <location>
        <begin position="500"/>
        <end position="513"/>
    </location>
</feature>
<dbReference type="PANTHER" id="PTHR22910">
    <property type="entry name" value="PROTEIN MGARP"/>
    <property type="match status" value="1"/>
</dbReference>
<feature type="compositionally biased region" description="Basic and acidic residues" evidence="1">
    <location>
        <begin position="26"/>
        <end position="36"/>
    </location>
</feature>
<feature type="compositionally biased region" description="Low complexity" evidence="1">
    <location>
        <begin position="476"/>
        <end position="498"/>
    </location>
</feature>
<dbReference type="InterPro" id="IPR000313">
    <property type="entry name" value="PWWP_dom"/>
</dbReference>
<proteinExistence type="predicted"/>
<dbReference type="PROSITE" id="PS50812">
    <property type="entry name" value="PWWP"/>
    <property type="match status" value="1"/>
</dbReference>
<dbReference type="GO" id="GO:0005739">
    <property type="term" value="C:mitochondrion"/>
    <property type="evidence" value="ECO:0007669"/>
    <property type="project" value="InterPro"/>
</dbReference>
<evidence type="ECO:0000313" key="3">
    <source>
        <dbReference type="EMBL" id="KAL1583840.1"/>
    </source>
</evidence>
<feature type="compositionally biased region" description="Low complexity" evidence="1">
    <location>
        <begin position="331"/>
        <end position="340"/>
    </location>
</feature>
<dbReference type="EMBL" id="JAAQHG020000031">
    <property type="protein sequence ID" value="KAL1583840.1"/>
    <property type="molecule type" value="Genomic_DNA"/>
</dbReference>
<dbReference type="RefSeq" id="XP_069226946.1">
    <property type="nucleotide sequence ID" value="XM_069375702.1"/>
</dbReference>
<evidence type="ECO:0000259" key="2">
    <source>
        <dbReference type="PROSITE" id="PS50812"/>
    </source>
</evidence>
<feature type="compositionally biased region" description="Basic residues" evidence="1">
    <location>
        <begin position="93"/>
        <end position="102"/>
    </location>
</feature>
<feature type="domain" description="PWWP" evidence="2">
    <location>
        <begin position="112"/>
        <end position="195"/>
    </location>
</feature>
<dbReference type="Proteomes" id="UP000803884">
    <property type="component" value="Unassembled WGS sequence"/>
</dbReference>
<comment type="caution">
    <text evidence="3">The sequence shown here is derived from an EMBL/GenBank/DDBJ whole genome shotgun (WGS) entry which is preliminary data.</text>
</comment>
<evidence type="ECO:0000256" key="1">
    <source>
        <dbReference type="SAM" id="MobiDB-lite"/>
    </source>
</evidence>
<organism evidence="3 4">
    <name type="scientific">Cladosporium halotolerans</name>
    <dbReference type="NCBI Taxonomy" id="1052096"/>
    <lineage>
        <taxon>Eukaryota</taxon>
        <taxon>Fungi</taxon>
        <taxon>Dikarya</taxon>
        <taxon>Ascomycota</taxon>
        <taxon>Pezizomycotina</taxon>
        <taxon>Dothideomycetes</taxon>
        <taxon>Dothideomycetidae</taxon>
        <taxon>Cladosporiales</taxon>
        <taxon>Cladosporiaceae</taxon>
        <taxon>Cladosporium</taxon>
    </lineage>
</organism>
<dbReference type="SUPFAM" id="SSF63748">
    <property type="entry name" value="Tudor/PWWP/MBT"/>
    <property type="match status" value="1"/>
</dbReference>
<dbReference type="AlphaFoldDB" id="A0AB34KKJ2"/>
<feature type="region of interest" description="Disordered" evidence="1">
    <location>
        <begin position="462"/>
        <end position="574"/>
    </location>
</feature>
<feature type="region of interest" description="Disordered" evidence="1">
    <location>
        <begin position="1"/>
        <end position="105"/>
    </location>
</feature>
<evidence type="ECO:0000313" key="4">
    <source>
        <dbReference type="Proteomes" id="UP000803884"/>
    </source>
</evidence>
<sequence length="574" mass="62620">MSEETPITAPVDAQAPASENQTTENPKPEGEAHIAKEDEEAAGKPATTEATAPDGDKPVEVAEGPSEPADDATPTTNGKDKKRKSVGGVPEHKGKKLNKKKSMPNLQLDCKPGDYYWARLKGYPPWPAIICDEEMLPESLLATRPVSTTRADGSLRDDFKEGGKNAKERTFPVMFLATNEFTWLVNTGLSPLDPEECKSKPNAKMTKALQSAYDIASEGHDLDYFKKILAEFQEESARLEAEAQKKQEEAEAKAAAKAEKDAKAKDSKDKKKSRKSKGGADDEDVDMEDAEAPKSSKKRKKDAGSDGEGPQPKKTPKVTKLNAPKTPNGDSTPAKKASSAKPKKKVTAPKAEEESTEEKKELTEAERLDQREKAILYLRHRLQKGFLSRDQAPKEEEMSAMAEFFGQLEKYDNLEPSIIRTTKIHKVLKAIVKLASIPKDEEFGFKKRSADLLEIWNRRMESEGDAPKPAADEKAPATNGEAATTAAASEEPTTGDAAEGAEKVEESAEKAADEIEENVDEKKDEPAEEKSEEKPSEDAPKADAPAEKTEPATEEKEEAADGDVSMMTAPEEQS</sequence>